<protein>
    <submittedName>
        <fullName evidence="1">Uncharacterized protein</fullName>
    </submittedName>
</protein>
<sequence length="293" mass="34214">MCSLRLEVEQAIGLKFQIINGEAMIRFEESMEIPRSADLLMKGMYQNPDEVKHGFQTLQQETANLLEILLPRRSRFREWVEQLPDHPREAENFLKDTSEQLKRQDQRMLQVEKELLIKLEDSGMQDLFPIPVGAFALIDTSEPAVKLYLRPLGRLAEILQLNPEQLRYVVRLHYLVLLLLIEGLDLDGQVCKRKNDEKVLVKLACFFTLRQIQGQSEAAHCYSEWVKSWGGIGLVEAFPQQDSIEKIRAAMIFWRRRTSLTWDEAWEKVKSLDSEGFADCRFSEGLREHKFYN</sequence>
<gene>
    <name evidence="1" type="ORF">DESME_06130</name>
</gene>
<dbReference type="eggNOG" id="ENOG5033Q64">
    <property type="taxonomic scope" value="Bacteria"/>
</dbReference>
<dbReference type="OrthoDB" id="1792968at2"/>
<dbReference type="Proteomes" id="UP000010847">
    <property type="component" value="Chromosome"/>
</dbReference>
<dbReference type="KEGG" id="dmt:DESME_06130"/>
<organism evidence="1 2">
    <name type="scientific">Desulfitobacterium metallireducens DSM 15288</name>
    <dbReference type="NCBI Taxonomy" id="871968"/>
    <lineage>
        <taxon>Bacteria</taxon>
        <taxon>Bacillati</taxon>
        <taxon>Bacillota</taxon>
        <taxon>Clostridia</taxon>
        <taxon>Eubacteriales</taxon>
        <taxon>Desulfitobacteriaceae</taxon>
        <taxon>Desulfitobacterium</taxon>
    </lineage>
</organism>
<reference evidence="1 2" key="1">
    <citation type="submission" date="2013-12" db="EMBL/GenBank/DDBJ databases">
        <authorList>
            <consortium name="DOE Joint Genome Institute"/>
            <person name="Smidt H."/>
            <person name="Huntemann M."/>
            <person name="Han J."/>
            <person name="Chen A."/>
            <person name="Kyrpides N."/>
            <person name="Mavromatis K."/>
            <person name="Markowitz V."/>
            <person name="Palaniappan K."/>
            <person name="Ivanova N."/>
            <person name="Schaumberg A."/>
            <person name="Pati A."/>
            <person name="Liolios K."/>
            <person name="Nordberg H.P."/>
            <person name="Cantor M.N."/>
            <person name="Hua S.X."/>
            <person name="Woyke T."/>
        </authorList>
    </citation>
    <scope>NUCLEOTIDE SEQUENCE [LARGE SCALE GENOMIC DNA]</scope>
    <source>
        <strain evidence="2">DSM 15288</strain>
    </source>
</reference>
<accession>W0ECA8</accession>
<dbReference type="EMBL" id="CP007032">
    <property type="protein sequence ID" value="AHF06681.1"/>
    <property type="molecule type" value="Genomic_DNA"/>
</dbReference>
<dbReference type="HOGENOM" id="CLU_962167_0_0_9"/>
<evidence type="ECO:0000313" key="1">
    <source>
        <dbReference type="EMBL" id="AHF06681.1"/>
    </source>
</evidence>
<name>W0ECA8_9FIRM</name>
<keyword evidence="2" id="KW-1185">Reference proteome</keyword>
<dbReference type="RefSeq" id="WP_006715650.1">
    <property type="nucleotide sequence ID" value="NZ_CP007032.1"/>
</dbReference>
<proteinExistence type="predicted"/>
<evidence type="ECO:0000313" key="2">
    <source>
        <dbReference type="Proteomes" id="UP000010847"/>
    </source>
</evidence>
<dbReference type="AlphaFoldDB" id="W0ECA8"/>